<name>A0AAD6YDN1_9AGAR</name>
<reference evidence="2" key="1">
    <citation type="submission" date="2023-03" db="EMBL/GenBank/DDBJ databases">
        <title>Massive genome expansion in bonnet fungi (Mycena s.s.) driven by repeated elements and novel gene families across ecological guilds.</title>
        <authorList>
            <consortium name="Lawrence Berkeley National Laboratory"/>
            <person name="Harder C.B."/>
            <person name="Miyauchi S."/>
            <person name="Viragh M."/>
            <person name="Kuo A."/>
            <person name="Thoen E."/>
            <person name="Andreopoulos B."/>
            <person name="Lu D."/>
            <person name="Skrede I."/>
            <person name="Drula E."/>
            <person name="Henrissat B."/>
            <person name="Morin E."/>
            <person name="Kohler A."/>
            <person name="Barry K."/>
            <person name="LaButti K."/>
            <person name="Morin E."/>
            <person name="Salamov A."/>
            <person name="Lipzen A."/>
            <person name="Mereny Z."/>
            <person name="Hegedus B."/>
            <person name="Baldrian P."/>
            <person name="Stursova M."/>
            <person name="Weitz H."/>
            <person name="Taylor A."/>
            <person name="Grigoriev I.V."/>
            <person name="Nagy L.G."/>
            <person name="Martin F."/>
            <person name="Kauserud H."/>
        </authorList>
    </citation>
    <scope>NUCLEOTIDE SEQUENCE</scope>
    <source>
        <strain evidence="2">9144</strain>
    </source>
</reference>
<evidence type="ECO:0000259" key="1">
    <source>
        <dbReference type="Pfam" id="PF20152"/>
    </source>
</evidence>
<protein>
    <recommendedName>
        <fullName evidence="1">DUF6534 domain-containing protein</fullName>
    </recommendedName>
</protein>
<dbReference type="Pfam" id="PF20152">
    <property type="entry name" value="DUF6534"/>
    <property type="match status" value="1"/>
</dbReference>
<sequence>MLPPQNFVFLGTYFVIGKLYANSLLATLNTRESIRHDARNRHSCPSGQRAAPVLYLKRTSLKQ</sequence>
<dbReference type="InterPro" id="IPR045339">
    <property type="entry name" value="DUF6534"/>
</dbReference>
<gene>
    <name evidence="2" type="ORF">GGX14DRAFT_455622</name>
</gene>
<evidence type="ECO:0000313" key="2">
    <source>
        <dbReference type="EMBL" id="KAJ7207508.1"/>
    </source>
</evidence>
<dbReference type="EMBL" id="JARJCW010000036">
    <property type="protein sequence ID" value="KAJ7207508.1"/>
    <property type="molecule type" value="Genomic_DNA"/>
</dbReference>
<keyword evidence="3" id="KW-1185">Reference proteome</keyword>
<evidence type="ECO:0000313" key="3">
    <source>
        <dbReference type="Proteomes" id="UP001219525"/>
    </source>
</evidence>
<accession>A0AAD6YDN1</accession>
<dbReference type="AlphaFoldDB" id="A0AAD6YDN1"/>
<feature type="domain" description="DUF6534" evidence="1">
    <location>
        <begin position="3"/>
        <end position="33"/>
    </location>
</feature>
<dbReference type="Proteomes" id="UP001219525">
    <property type="component" value="Unassembled WGS sequence"/>
</dbReference>
<organism evidence="2 3">
    <name type="scientific">Mycena pura</name>
    <dbReference type="NCBI Taxonomy" id="153505"/>
    <lineage>
        <taxon>Eukaryota</taxon>
        <taxon>Fungi</taxon>
        <taxon>Dikarya</taxon>
        <taxon>Basidiomycota</taxon>
        <taxon>Agaricomycotina</taxon>
        <taxon>Agaricomycetes</taxon>
        <taxon>Agaricomycetidae</taxon>
        <taxon>Agaricales</taxon>
        <taxon>Marasmiineae</taxon>
        <taxon>Mycenaceae</taxon>
        <taxon>Mycena</taxon>
    </lineage>
</organism>
<comment type="caution">
    <text evidence="2">The sequence shown here is derived from an EMBL/GenBank/DDBJ whole genome shotgun (WGS) entry which is preliminary data.</text>
</comment>
<proteinExistence type="predicted"/>